<dbReference type="PANTHER" id="PTHR38149">
    <property type="entry name" value="ATPASE"/>
    <property type="match status" value="1"/>
</dbReference>
<evidence type="ECO:0000313" key="4">
    <source>
        <dbReference type="EMBL" id="ADL24780.1"/>
    </source>
</evidence>
<dbReference type="PATRIC" id="fig|59374.8.peg.1718"/>
<dbReference type="Proteomes" id="UP000000517">
    <property type="component" value="Chromosome"/>
</dbReference>
<organism evidence="4 5">
    <name type="scientific">Fibrobacter succinogenes (strain ATCC 19169 / S85)</name>
    <dbReference type="NCBI Taxonomy" id="59374"/>
    <lineage>
        <taxon>Bacteria</taxon>
        <taxon>Pseudomonadati</taxon>
        <taxon>Fibrobacterota</taxon>
        <taxon>Fibrobacteria</taxon>
        <taxon>Fibrobacterales</taxon>
        <taxon>Fibrobacteraceae</taxon>
        <taxon>Fibrobacter</taxon>
    </lineage>
</organism>
<name>C9RQS8_FIBSS</name>
<dbReference type="Proteomes" id="UP000001497">
    <property type="component" value="Chromosome"/>
</dbReference>
<feature type="domain" description="ATPase of the ABC class C-terminal" evidence="1">
    <location>
        <begin position="172"/>
        <end position="427"/>
    </location>
</feature>
<dbReference type="Pfam" id="PF20446">
    <property type="entry name" value="ABC_N"/>
    <property type="match status" value="1"/>
</dbReference>
<accession>C9RQS8</accession>
<sequence length="587" mass="63550">MYMKALYQKIRSLQGKNYGLYKSLADRSWDFGDFVLEFLHVQGDPYAPASRVMIKASLLMLGFPSEWGGSFERRLALSDYLYRRLSALVREKYPDRDAAVVFDTAGPEMLVRNALWVDNGELRACLQVRLPGDGRKIQAEAAAEILTMVLPDLVSAALYNSGESKKDGVEPELVEHYRVLAERKEILSQLEERGLCAFVPDGAVLPRASGLSELPMEGAVPFVAPEEMAVTLVANGREIRGMGIPKGITVISGGAFHGKSTLLQALTKSVYPHIPGDGREGIVVSESAVRVGVEDGRSVRGTDLSQFVRDLPGGISTKNFTTACASGSTSEAANLMEAMEAGSDVFLIDEDSSAVNFLIRDVRVRKLLGDDREPLIPLTDRIREIKGRSFILVAGACGDFLDLADNIIVMASYKAECARINGKNVAAGLSDSAVGSAAGDAAKVVPGLPAFVEPECRDFAEYVKPLLPSLRPASAVERQVKVKISGDTLLQIGFLVSDTSKAGALVDKQQRFGAGFMLLNLCQNAASNNDANGESSKATIMKRINALCEKIKNVGFRNLPQGLSREMSLPRPIDIACVLYRLRDNGR</sequence>
<feature type="domain" description="ATPase of the ABC class N-terminal" evidence="2">
    <location>
        <begin position="3"/>
        <end position="159"/>
    </location>
</feature>
<dbReference type="EMBL" id="CP002158">
    <property type="protein sequence ID" value="ADL24780.1"/>
    <property type="molecule type" value="Genomic_DNA"/>
</dbReference>
<protein>
    <submittedName>
        <fullName evidence="3">ABC transporter, ATPase, predicted</fullName>
    </submittedName>
</protein>
<keyword evidence="6" id="KW-1185">Reference proteome</keyword>
<dbReference type="InterPro" id="IPR046834">
    <property type="entry name" value="ABC_ATPase_C"/>
</dbReference>
<dbReference type="PANTHER" id="PTHR38149:SF1">
    <property type="entry name" value="ATPASE"/>
    <property type="match status" value="1"/>
</dbReference>
<dbReference type="InterPro" id="IPR019195">
    <property type="entry name" value="ABC_ATPase_put"/>
</dbReference>
<dbReference type="HOGENOM" id="CLU_021720_2_0_0"/>
<gene>
    <name evidence="3" type="ordered locus">Fisuc_1315</name>
    <name evidence="4" type="ordered locus">FSU_1782</name>
</gene>
<evidence type="ECO:0000313" key="5">
    <source>
        <dbReference type="Proteomes" id="UP000000517"/>
    </source>
</evidence>
<dbReference type="AlphaFoldDB" id="C9RQS8"/>
<evidence type="ECO:0000313" key="6">
    <source>
        <dbReference type="Proteomes" id="UP000001497"/>
    </source>
</evidence>
<dbReference type="KEGG" id="fsc:FSU_1782"/>
<evidence type="ECO:0000259" key="2">
    <source>
        <dbReference type="Pfam" id="PF20446"/>
    </source>
</evidence>
<dbReference type="Pfam" id="PF09818">
    <property type="entry name" value="ABC_ATPase"/>
    <property type="match status" value="1"/>
</dbReference>
<evidence type="ECO:0000259" key="1">
    <source>
        <dbReference type="Pfam" id="PF09818"/>
    </source>
</evidence>
<dbReference type="eggNOG" id="COG3044">
    <property type="taxonomic scope" value="Bacteria"/>
</dbReference>
<dbReference type="KEGG" id="fsu:Fisuc_1315"/>
<reference evidence="3 6" key="1">
    <citation type="submission" date="2009-10" db="EMBL/GenBank/DDBJ databases">
        <title>Complete sequence of Fibrobacter succinogenes subsp. succinogenes S85.</title>
        <authorList>
            <consortium name="US DOE Joint Genome Institute"/>
            <person name="Lucas S."/>
            <person name="Copeland A."/>
            <person name="Lapidus A."/>
            <person name="Glavina del Rio T."/>
            <person name="Tice H."/>
            <person name="Bruce D."/>
            <person name="Goodwin L."/>
            <person name="Pitluck S."/>
            <person name="Chertkov O."/>
            <person name="Detter J.C."/>
            <person name="Han C."/>
            <person name="Tapia R."/>
            <person name="Larimer F."/>
            <person name="Land M."/>
            <person name="Hauser L."/>
            <person name="Kyrpides N."/>
            <person name="Mikhailova N."/>
            <person name="Weimer P.J."/>
            <person name="Stevenson D.M."/>
            <person name="Boyum J."/>
            <person name="Brumm P.I."/>
            <person name="Mead D."/>
        </authorList>
    </citation>
    <scope>NUCLEOTIDE SEQUENCE [LARGE SCALE GENOMIC DNA]</scope>
    <source>
        <strain evidence="6">ATCC 19169 / S85</strain>
        <strain evidence="3">S85</strain>
    </source>
</reference>
<reference evidence="4" key="3">
    <citation type="submission" date="2010-08" db="EMBL/GenBank/DDBJ databases">
        <authorList>
            <person name="Durkin A.S."/>
            <person name="Nelson K.E."/>
            <person name="Morrison M."/>
            <person name="Forsberg C.W."/>
            <person name="Wilson D.B."/>
            <person name="Russell J.B."/>
            <person name="Cann I.K.O."/>
            <person name="Mackie R.I."/>
            <person name="White B.A."/>
        </authorList>
    </citation>
    <scope>NUCLEOTIDE SEQUENCE</scope>
    <source>
        <strain evidence="4">S85</strain>
    </source>
</reference>
<reference evidence="5" key="2">
    <citation type="submission" date="2010-08" db="EMBL/GenBank/DDBJ databases">
        <title>Complete sequence of Fibrobacter succinogenes subsp. succinogenes S85.</title>
        <authorList>
            <person name="Durkin A.S."/>
            <person name="Nelson K.E."/>
            <person name="Morrison M."/>
            <person name="Forsberg C.W."/>
            <person name="Wilson D.B."/>
            <person name="Russell J.B."/>
            <person name="Cann I.K.O."/>
            <person name="Mackie R.I."/>
            <person name="White B.A."/>
        </authorList>
    </citation>
    <scope>NUCLEOTIDE SEQUENCE [LARGE SCALE GENOMIC DNA]</scope>
    <source>
        <strain evidence="5">ATCC 19169 / S85</strain>
    </source>
</reference>
<dbReference type="EMBL" id="CP001792">
    <property type="protein sequence ID" value="ACX74914.1"/>
    <property type="molecule type" value="Genomic_DNA"/>
</dbReference>
<dbReference type="InterPro" id="IPR046833">
    <property type="entry name" value="ABC_N"/>
</dbReference>
<dbReference type="STRING" id="59374.FSU_1782"/>
<evidence type="ECO:0000313" key="3">
    <source>
        <dbReference type="EMBL" id="ACX74914.1"/>
    </source>
</evidence>
<dbReference type="OrthoDB" id="9809999at2"/>
<proteinExistence type="predicted"/>